<organism evidence="1 2">
    <name type="scientific">Lunatimonas lonarensis</name>
    <dbReference type="NCBI Taxonomy" id="1232681"/>
    <lineage>
        <taxon>Bacteria</taxon>
        <taxon>Pseudomonadati</taxon>
        <taxon>Bacteroidota</taxon>
        <taxon>Cytophagia</taxon>
        <taxon>Cytophagales</taxon>
        <taxon>Cyclobacteriaceae</taxon>
    </lineage>
</organism>
<dbReference type="Proteomes" id="UP000013909">
    <property type="component" value="Unassembled WGS sequence"/>
</dbReference>
<protein>
    <submittedName>
        <fullName evidence="1">Uncharacterized protein</fullName>
    </submittedName>
</protein>
<reference evidence="1 2" key="1">
    <citation type="submission" date="2013-02" db="EMBL/GenBank/DDBJ databases">
        <title>A novel strain isolated from Lonar lake, Maharashtra, India.</title>
        <authorList>
            <person name="Singh A."/>
        </authorList>
    </citation>
    <scope>NUCLEOTIDE SEQUENCE [LARGE SCALE GENOMIC DNA]</scope>
    <source>
        <strain evidence="1 2">AK24</strain>
    </source>
</reference>
<name>R7ZL23_9BACT</name>
<accession>R7ZL23</accession>
<evidence type="ECO:0000313" key="1">
    <source>
        <dbReference type="EMBL" id="EON74729.1"/>
    </source>
</evidence>
<keyword evidence="2" id="KW-1185">Reference proteome</keyword>
<proteinExistence type="predicted"/>
<comment type="caution">
    <text evidence="1">The sequence shown here is derived from an EMBL/GenBank/DDBJ whole genome shotgun (WGS) entry which is preliminary data.</text>
</comment>
<gene>
    <name evidence="1" type="ORF">ADIS_4840</name>
</gene>
<sequence>MDIHFWRQFSQKHYRGLCLGLDRIRNFKSEIEPIAQKGMKIPMTWHW</sequence>
<dbReference type="EMBL" id="AQHR01000126">
    <property type="protein sequence ID" value="EON74729.1"/>
    <property type="molecule type" value="Genomic_DNA"/>
</dbReference>
<evidence type="ECO:0000313" key="2">
    <source>
        <dbReference type="Proteomes" id="UP000013909"/>
    </source>
</evidence>
<dbReference type="AlphaFoldDB" id="R7ZL23"/>